<dbReference type="Proteomes" id="UP000284842">
    <property type="component" value="Unassembled WGS sequence"/>
</dbReference>
<accession>A0A409YDA4</accession>
<evidence type="ECO:0000313" key="2">
    <source>
        <dbReference type="EMBL" id="PPR00999.1"/>
    </source>
</evidence>
<keyword evidence="3" id="KW-1185">Reference proteome</keyword>
<organism evidence="2 3">
    <name type="scientific">Panaeolus cyanescens</name>
    <dbReference type="NCBI Taxonomy" id="181874"/>
    <lineage>
        <taxon>Eukaryota</taxon>
        <taxon>Fungi</taxon>
        <taxon>Dikarya</taxon>
        <taxon>Basidiomycota</taxon>
        <taxon>Agaricomycotina</taxon>
        <taxon>Agaricomycetes</taxon>
        <taxon>Agaricomycetidae</taxon>
        <taxon>Agaricales</taxon>
        <taxon>Agaricineae</taxon>
        <taxon>Galeropsidaceae</taxon>
        <taxon>Panaeolus</taxon>
    </lineage>
</organism>
<reference evidence="2 3" key="1">
    <citation type="journal article" date="2018" name="Evol. Lett.">
        <title>Horizontal gene cluster transfer increased hallucinogenic mushroom diversity.</title>
        <authorList>
            <person name="Reynolds H.T."/>
            <person name="Vijayakumar V."/>
            <person name="Gluck-Thaler E."/>
            <person name="Korotkin H.B."/>
            <person name="Matheny P.B."/>
            <person name="Slot J.C."/>
        </authorList>
    </citation>
    <scope>NUCLEOTIDE SEQUENCE [LARGE SCALE GENOMIC DNA]</scope>
    <source>
        <strain evidence="2 3">2629</strain>
    </source>
</reference>
<feature type="compositionally biased region" description="Basic and acidic residues" evidence="1">
    <location>
        <begin position="111"/>
        <end position="123"/>
    </location>
</feature>
<dbReference type="EMBL" id="NHTK01001279">
    <property type="protein sequence ID" value="PPR00999.1"/>
    <property type="molecule type" value="Genomic_DNA"/>
</dbReference>
<evidence type="ECO:0000313" key="3">
    <source>
        <dbReference type="Proteomes" id="UP000284842"/>
    </source>
</evidence>
<proteinExistence type="predicted"/>
<comment type="caution">
    <text evidence="2">The sequence shown here is derived from an EMBL/GenBank/DDBJ whole genome shotgun (WGS) entry which is preliminary data.</text>
</comment>
<sequence>MEEKNETLPRFMMRNGPAMQIYKLMGISNDVEKCRDLRRTMRQVYLAHYNGNAHFYMQTEAMKNIQKDRQMKEMYPEIFKHKKKGALALQYLTHYARVFHQTQKIYREMKAAEEQPENEHEPDLDGEETDSSGEIVIDEIPGDACTEIEDCNVEADEQSGGLGQALVHVPNAAGQMIAAGALTGINTLQPKMADVQRAALQAFFQQNHPDLLPHFLALVDLKFIANVRAIQDYISSADIFKEDTLRRWINAAKKHGAKDEGLGFETFHFVLTVVGKYLETPCI</sequence>
<feature type="region of interest" description="Disordered" evidence="1">
    <location>
        <begin position="111"/>
        <end position="130"/>
    </location>
</feature>
<dbReference type="AlphaFoldDB" id="A0A409YDA4"/>
<evidence type="ECO:0000256" key="1">
    <source>
        <dbReference type="SAM" id="MobiDB-lite"/>
    </source>
</evidence>
<protein>
    <submittedName>
        <fullName evidence="2">Uncharacterized protein</fullName>
    </submittedName>
</protein>
<name>A0A409YDA4_9AGAR</name>
<gene>
    <name evidence="2" type="ORF">CVT24_000573</name>
</gene>
<dbReference type="InParanoid" id="A0A409YDA4"/>